<organism evidence="6 7">
    <name type="scientific">Sphingobium ummariense RL-3</name>
    <dbReference type="NCBI Taxonomy" id="1346791"/>
    <lineage>
        <taxon>Bacteria</taxon>
        <taxon>Pseudomonadati</taxon>
        <taxon>Pseudomonadota</taxon>
        <taxon>Alphaproteobacteria</taxon>
        <taxon>Sphingomonadales</taxon>
        <taxon>Sphingomonadaceae</taxon>
        <taxon>Sphingobium</taxon>
    </lineage>
</organism>
<keyword evidence="4" id="KW-0804">Transcription</keyword>
<dbReference type="AlphaFoldDB" id="T0K8X3"/>
<protein>
    <submittedName>
        <fullName evidence="6">LysR family transcriptional regulator</fullName>
    </submittedName>
</protein>
<keyword evidence="3" id="KW-0238">DNA-binding</keyword>
<dbReference type="GO" id="GO:0003700">
    <property type="term" value="F:DNA-binding transcription factor activity"/>
    <property type="evidence" value="ECO:0007669"/>
    <property type="project" value="InterPro"/>
</dbReference>
<accession>T0K8X3</accession>
<evidence type="ECO:0000256" key="3">
    <source>
        <dbReference type="ARBA" id="ARBA00023125"/>
    </source>
</evidence>
<evidence type="ECO:0000256" key="2">
    <source>
        <dbReference type="ARBA" id="ARBA00023015"/>
    </source>
</evidence>
<dbReference type="Pfam" id="PF00126">
    <property type="entry name" value="HTH_1"/>
    <property type="match status" value="1"/>
</dbReference>
<dbReference type="GO" id="GO:0043565">
    <property type="term" value="F:sequence-specific DNA binding"/>
    <property type="evidence" value="ECO:0007669"/>
    <property type="project" value="TreeGrafter"/>
</dbReference>
<dbReference type="InterPro" id="IPR000847">
    <property type="entry name" value="LysR_HTH_N"/>
</dbReference>
<dbReference type="PATRIC" id="fig|1346791.3.peg.1194"/>
<dbReference type="InterPro" id="IPR005119">
    <property type="entry name" value="LysR_subst-bd"/>
</dbReference>
<dbReference type="FunFam" id="1.10.10.10:FF:000038">
    <property type="entry name" value="Glycine cleavage system transcriptional activator"/>
    <property type="match status" value="1"/>
</dbReference>
<dbReference type="InterPro" id="IPR036388">
    <property type="entry name" value="WH-like_DNA-bd_sf"/>
</dbReference>
<dbReference type="Gene3D" id="1.10.10.10">
    <property type="entry name" value="Winged helix-like DNA-binding domain superfamily/Winged helix DNA-binding domain"/>
    <property type="match status" value="1"/>
</dbReference>
<dbReference type="CDD" id="cd08432">
    <property type="entry name" value="PBP2_GcdR_TrpI_HvrB_AmpR_like"/>
    <property type="match status" value="1"/>
</dbReference>
<comment type="similarity">
    <text evidence="1">Belongs to the LysR transcriptional regulatory family.</text>
</comment>
<dbReference type="SUPFAM" id="SSF46785">
    <property type="entry name" value="Winged helix' DNA-binding domain"/>
    <property type="match status" value="1"/>
</dbReference>
<gene>
    <name evidence="6" type="ORF">M529_06250</name>
</gene>
<dbReference type="PRINTS" id="PR00039">
    <property type="entry name" value="HTHLYSR"/>
</dbReference>
<keyword evidence="2" id="KW-0805">Transcription regulation</keyword>
<comment type="caution">
    <text evidence="6">The sequence shown here is derived from an EMBL/GenBank/DDBJ whole genome shotgun (WGS) entry which is preliminary data.</text>
</comment>
<dbReference type="PROSITE" id="PS50931">
    <property type="entry name" value="HTH_LYSR"/>
    <property type="match status" value="1"/>
</dbReference>
<evidence type="ECO:0000256" key="1">
    <source>
        <dbReference type="ARBA" id="ARBA00009437"/>
    </source>
</evidence>
<evidence type="ECO:0000313" key="6">
    <source>
        <dbReference type="EMBL" id="EQB33129.1"/>
    </source>
</evidence>
<dbReference type="GO" id="GO:0006351">
    <property type="term" value="P:DNA-templated transcription"/>
    <property type="evidence" value="ECO:0007669"/>
    <property type="project" value="TreeGrafter"/>
</dbReference>
<dbReference type="Proteomes" id="UP000015523">
    <property type="component" value="Unassembled WGS sequence"/>
</dbReference>
<dbReference type="eggNOG" id="COG0583">
    <property type="taxonomic scope" value="Bacteria"/>
</dbReference>
<name>T0K8X3_9SPHN</name>
<evidence type="ECO:0000259" key="5">
    <source>
        <dbReference type="PROSITE" id="PS50931"/>
    </source>
</evidence>
<dbReference type="InterPro" id="IPR058163">
    <property type="entry name" value="LysR-type_TF_proteobact-type"/>
</dbReference>
<evidence type="ECO:0000256" key="4">
    <source>
        <dbReference type="ARBA" id="ARBA00023163"/>
    </source>
</evidence>
<dbReference type="SUPFAM" id="SSF53850">
    <property type="entry name" value="Periplasmic binding protein-like II"/>
    <property type="match status" value="1"/>
</dbReference>
<dbReference type="STRING" id="1346791.M529_06250"/>
<dbReference type="NCBIfam" id="NF008352">
    <property type="entry name" value="PRK11139.1"/>
    <property type="match status" value="1"/>
</dbReference>
<proteinExistence type="inferred from homology"/>
<dbReference type="Pfam" id="PF03466">
    <property type="entry name" value="LysR_substrate"/>
    <property type="match status" value="1"/>
</dbReference>
<keyword evidence="7" id="KW-1185">Reference proteome</keyword>
<dbReference type="EMBL" id="AUWY01000048">
    <property type="protein sequence ID" value="EQB33129.1"/>
    <property type="molecule type" value="Genomic_DNA"/>
</dbReference>
<evidence type="ECO:0000313" key="7">
    <source>
        <dbReference type="Proteomes" id="UP000015523"/>
    </source>
</evidence>
<dbReference type="InterPro" id="IPR036390">
    <property type="entry name" value="WH_DNA-bd_sf"/>
</dbReference>
<sequence length="308" mass="33978">MAMMSLPPLAAVRVFEAAARLENFTAAAQELGMTQAAVSYQVKLLEDRLGLSLFQRAGRKVALTEKGRELAPVIIRAFDQMRQGFAALTQDHSAVLTISCTNSFAHLWLATHIGAFQMRHPDLAVRIHAADSLVDFARDAIDVAVRGGRGNWPGLDAQLLTHNRLAPLCSPDWLKRHGPIADAATLHALPRLSPDDMWWHEWFAAMKVEVDGEVPMRGIALDSQVMEGRAALAGQGVAIVNLFLWKAEVEAGLLVEAVPSYVREQGSYWVVYPPRSRNIPKVKAFRDWISAEFAAEIAADPEGRFLPR</sequence>
<dbReference type="PANTHER" id="PTHR30537:SF74">
    <property type="entry name" value="HTH-TYPE TRANSCRIPTIONAL REGULATOR TRPI"/>
    <property type="match status" value="1"/>
</dbReference>
<dbReference type="PANTHER" id="PTHR30537">
    <property type="entry name" value="HTH-TYPE TRANSCRIPTIONAL REGULATOR"/>
    <property type="match status" value="1"/>
</dbReference>
<feature type="domain" description="HTH lysR-type" evidence="5">
    <location>
        <begin position="7"/>
        <end position="64"/>
    </location>
</feature>
<dbReference type="Gene3D" id="3.40.190.10">
    <property type="entry name" value="Periplasmic binding protein-like II"/>
    <property type="match status" value="2"/>
</dbReference>
<reference evidence="6 7" key="1">
    <citation type="journal article" date="2013" name="Genome Announc.">
        <title>Draft Genome Sequence of Sphingobium ummariense Strain RL-3, a Hexachlorocyclohexane-Degrading Bacterium.</title>
        <authorList>
            <person name="Kohli P."/>
            <person name="Dua A."/>
            <person name="Sangwan N."/>
            <person name="Oldach P."/>
            <person name="Khurana J.P."/>
            <person name="Lal R."/>
        </authorList>
    </citation>
    <scope>NUCLEOTIDE SEQUENCE [LARGE SCALE GENOMIC DNA]</scope>
    <source>
        <strain evidence="6 7">RL-3</strain>
    </source>
</reference>